<dbReference type="CDD" id="cd02997">
    <property type="entry name" value="PDI_a_PDIR"/>
    <property type="match status" value="1"/>
</dbReference>
<feature type="region of interest" description="Disordered" evidence="2">
    <location>
        <begin position="253"/>
        <end position="281"/>
    </location>
</feature>
<protein>
    <submittedName>
        <fullName evidence="5">Protein disulfide-isomerase A5</fullName>
    </submittedName>
</protein>
<evidence type="ECO:0000259" key="4">
    <source>
        <dbReference type="PROSITE" id="PS51352"/>
    </source>
</evidence>
<dbReference type="OrthoDB" id="10264505at2759"/>
<proteinExistence type="inferred from homology"/>
<feature type="chain" id="PRO_5012732173" evidence="3">
    <location>
        <begin position="22"/>
        <end position="281"/>
    </location>
</feature>
<dbReference type="AlphaFoldDB" id="A0A1W0WQU2"/>
<evidence type="ECO:0000256" key="1">
    <source>
        <dbReference type="ARBA" id="ARBA00006347"/>
    </source>
</evidence>
<dbReference type="Gene3D" id="3.40.30.10">
    <property type="entry name" value="Glutaredoxin"/>
    <property type="match status" value="2"/>
</dbReference>
<keyword evidence="6" id="KW-1185">Reference proteome</keyword>
<accession>A0A1W0WQU2</accession>
<evidence type="ECO:0000256" key="3">
    <source>
        <dbReference type="SAM" id="SignalP"/>
    </source>
</evidence>
<comment type="similarity">
    <text evidence="1">Belongs to the protein disulfide isomerase family.</text>
</comment>
<organism evidence="5 6">
    <name type="scientific">Hypsibius exemplaris</name>
    <name type="common">Freshwater tardigrade</name>
    <dbReference type="NCBI Taxonomy" id="2072580"/>
    <lineage>
        <taxon>Eukaryota</taxon>
        <taxon>Metazoa</taxon>
        <taxon>Ecdysozoa</taxon>
        <taxon>Tardigrada</taxon>
        <taxon>Eutardigrada</taxon>
        <taxon>Parachela</taxon>
        <taxon>Hypsibioidea</taxon>
        <taxon>Hypsibiidae</taxon>
        <taxon>Hypsibius</taxon>
    </lineage>
</organism>
<dbReference type="GO" id="GO:0006457">
    <property type="term" value="P:protein folding"/>
    <property type="evidence" value="ECO:0007669"/>
    <property type="project" value="TreeGrafter"/>
</dbReference>
<dbReference type="InterPro" id="IPR036249">
    <property type="entry name" value="Thioredoxin-like_sf"/>
</dbReference>
<sequence length="281" mass="31667">MKALWISQASVLFTLICLPQAQVFAKKSNIEDVANKKDFEKILRTRTNVLTLFKKSAKDAPATLVKTLEAVADQQKGSALVIQIDCSTADGKKICKKEKTDPAAYILKHYLKGQFNRDYDRAETVKSFLTFLKDPTGEAPWEEDTTSKDVLHVEDGPQLRKFLQEEKRPSLVMFYAPWCGHCKMMKPEYSGAATELKKEAVLAAMDVNKPHNSQIREQFKISGFPTLYYFEGGVYKYPYGGGRTKKDIIQWMRNPTPPAGDAQSGPMDVDPLEESATKEEL</sequence>
<dbReference type="SUPFAM" id="SSF52833">
    <property type="entry name" value="Thioredoxin-like"/>
    <property type="match status" value="2"/>
</dbReference>
<dbReference type="PANTHER" id="PTHR45672">
    <property type="entry name" value="PROTEIN DISULFIDE-ISOMERASE C17H9.14C-RELATED"/>
    <property type="match status" value="1"/>
</dbReference>
<dbReference type="Pfam" id="PF00085">
    <property type="entry name" value="Thioredoxin"/>
    <property type="match status" value="1"/>
</dbReference>
<feature type="signal peptide" evidence="3">
    <location>
        <begin position="1"/>
        <end position="21"/>
    </location>
</feature>
<dbReference type="Proteomes" id="UP000192578">
    <property type="component" value="Unassembled WGS sequence"/>
</dbReference>
<dbReference type="PROSITE" id="PS00194">
    <property type="entry name" value="THIOREDOXIN_1"/>
    <property type="match status" value="1"/>
</dbReference>
<dbReference type="InterPro" id="IPR051063">
    <property type="entry name" value="PDI"/>
</dbReference>
<evidence type="ECO:0000313" key="6">
    <source>
        <dbReference type="Proteomes" id="UP000192578"/>
    </source>
</evidence>
<evidence type="ECO:0000313" key="5">
    <source>
        <dbReference type="EMBL" id="OQV17549.1"/>
    </source>
</evidence>
<gene>
    <name evidence="5" type="ORF">BV898_08320</name>
</gene>
<name>A0A1W0WQU2_HYPEX</name>
<dbReference type="EMBL" id="MTYJ01000059">
    <property type="protein sequence ID" value="OQV17549.1"/>
    <property type="molecule type" value="Genomic_DNA"/>
</dbReference>
<dbReference type="InterPro" id="IPR013766">
    <property type="entry name" value="Thioredoxin_domain"/>
</dbReference>
<comment type="caution">
    <text evidence="5">The sequence shown here is derived from an EMBL/GenBank/DDBJ whole genome shotgun (WGS) entry which is preliminary data.</text>
</comment>
<dbReference type="GO" id="GO:0005783">
    <property type="term" value="C:endoplasmic reticulum"/>
    <property type="evidence" value="ECO:0007669"/>
    <property type="project" value="TreeGrafter"/>
</dbReference>
<dbReference type="PANTHER" id="PTHR45672:SF2">
    <property type="entry name" value="PROTEIN DISULFIDE-ISOMERASE A5"/>
    <property type="match status" value="1"/>
</dbReference>
<dbReference type="InterPro" id="IPR017937">
    <property type="entry name" value="Thioredoxin_CS"/>
</dbReference>
<evidence type="ECO:0000256" key="2">
    <source>
        <dbReference type="SAM" id="MobiDB-lite"/>
    </source>
</evidence>
<feature type="domain" description="Thioredoxin" evidence="4">
    <location>
        <begin position="128"/>
        <end position="257"/>
    </location>
</feature>
<dbReference type="GO" id="GO:0003756">
    <property type="term" value="F:protein disulfide isomerase activity"/>
    <property type="evidence" value="ECO:0007669"/>
    <property type="project" value="InterPro"/>
</dbReference>
<dbReference type="InterPro" id="IPR046374">
    <property type="entry name" value="PDI_a_PDIR"/>
</dbReference>
<keyword evidence="3" id="KW-0732">Signal</keyword>
<dbReference type="PRINTS" id="PR00421">
    <property type="entry name" value="THIOREDOXIN"/>
</dbReference>
<reference evidence="6" key="1">
    <citation type="submission" date="2017-01" db="EMBL/GenBank/DDBJ databases">
        <title>Comparative genomics of anhydrobiosis in the tardigrade Hypsibius dujardini.</title>
        <authorList>
            <person name="Yoshida Y."/>
            <person name="Koutsovoulos G."/>
            <person name="Laetsch D."/>
            <person name="Stevens L."/>
            <person name="Kumar S."/>
            <person name="Horikawa D."/>
            <person name="Ishino K."/>
            <person name="Komine S."/>
            <person name="Tomita M."/>
            <person name="Blaxter M."/>
            <person name="Arakawa K."/>
        </authorList>
    </citation>
    <scope>NUCLEOTIDE SEQUENCE [LARGE SCALE GENOMIC DNA]</scope>
    <source>
        <strain evidence="6">Z151</strain>
    </source>
</reference>
<dbReference type="PROSITE" id="PS51352">
    <property type="entry name" value="THIOREDOXIN_2"/>
    <property type="match status" value="1"/>
</dbReference>